<protein>
    <submittedName>
        <fullName evidence="1">Uncharacterized protein</fullName>
    </submittedName>
</protein>
<evidence type="ECO:0000313" key="2">
    <source>
        <dbReference type="Proteomes" id="UP000663090"/>
    </source>
</evidence>
<reference evidence="1 2" key="1">
    <citation type="submission" date="2021-02" db="EMBL/GenBank/DDBJ databases">
        <title>De Novo genome assembly of isolated myxobacteria.</title>
        <authorList>
            <person name="Stevens D.C."/>
        </authorList>
    </citation>
    <scope>NUCLEOTIDE SEQUENCE [LARGE SCALE GENOMIC DNA]</scope>
    <source>
        <strain evidence="1 2">SCHIC003</strain>
    </source>
</reference>
<dbReference type="RefSeq" id="WP_206717319.1">
    <property type="nucleotide sequence ID" value="NZ_CP071091.1"/>
</dbReference>
<name>A0ABX7NDE4_9BACT</name>
<evidence type="ECO:0000313" key="1">
    <source>
        <dbReference type="EMBL" id="QSQ15622.1"/>
    </source>
</evidence>
<proteinExistence type="predicted"/>
<dbReference type="Proteomes" id="UP000663090">
    <property type="component" value="Chromosome"/>
</dbReference>
<gene>
    <name evidence="1" type="ORF">JY572_06030</name>
</gene>
<organism evidence="1 2">
    <name type="scientific">Myxococcus landrumensis</name>
    <dbReference type="NCBI Taxonomy" id="2813577"/>
    <lineage>
        <taxon>Bacteria</taxon>
        <taxon>Pseudomonadati</taxon>
        <taxon>Myxococcota</taxon>
        <taxon>Myxococcia</taxon>
        <taxon>Myxococcales</taxon>
        <taxon>Cystobacterineae</taxon>
        <taxon>Myxococcaceae</taxon>
        <taxon>Myxococcus</taxon>
    </lineage>
</organism>
<dbReference type="EMBL" id="CP071091">
    <property type="protein sequence ID" value="QSQ15622.1"/>
    <property type="molecule type" value="Genomic_DNA"/>
</dbReference>
<accession>A0ABX7NDE4</accession>
<sequence length="109" mass="12342">MNVAEMSRIMDSLYEHRAPALPSHALADNFDRMIWCLDDQGAALLQVREDWLISGDRGRVEVALDMEETFPFSDSQKMNDVLGQISARWPELSAKCRSIQEARASGESR</sequence>
<keyword evidence="2" id="KW-1185">Reference proteome</keyword>